<dbReference type="GO" id="GO:0005886">
    <property type="term" value="C:plasma membrane"/>
    <property type="evidence" value="ECO:0007669"/>
    <property type="project" value="TreeGrafter"/>
</dbReference>
<dbReference type="Gene3D" id="1.10.1450.10">
    <property type="entry name" value="Tetraspanin"/>
    <property type="match status" value="1"/>
</dbReference>
<dbReference type="SUPFAM" id="SSF48652">
    <property type="entry name" value="Tetraspanin"/>
    <property type="match status" value="1"/>
</dbReference>
<feature type="transmembrane region" description="Helical" evidence="9">
    <location>
        <begin position="195"/>
        <end position="217"/>
    </location>
</feature>
<keyword evidence="6" id="KW-0325">Glycoprotein</keyword>
<comment type="similarity">
    <text evidence="2 9">Belongs to the tetraspanin (TM4SF) family.</text>
</comment>
<accession>A0A9D3PGZ5</accession>
<organism evidence="10 11">
    <name type="scientific">Megalops atlanticus</name>
    <name type="common">Tarpon</name>
    <name type="synonym">Clupea gigantea</name>
    <dbReference type="NCBI Taxonomy" id="7932"/>
    <lineage>
        <taxon>Eukaryota</taxon>
        <taxon>Metazoa</taxon>
        <taxon>Chordata</taxon>
        <taxon>Craniata</taxon>
        <taxon>Vertebrata</taxon>
        <taxon>Euteleostomi</taxon>
        <taxon>Actinopterygii</taxon>
        <taxon>Neopterygii</taxon>
        <taxon>Teleostei</taxon>
        <taxon>Elopiformes</taxon>
        <taxon>Megalopidae</taxon>
        <taxon>Megalops</taxon>
    </lineage>
</organism>
<keyword evidence="11" id="KW-1185">Reference proteome</keyword>
<dbReference type="Pfam" id="PF00335">
    <property type="entry name" value="Tetraspanin"/>
    <property type="match status" value="1"/>
</dbReference>
<evidence type="ECO:0000256" key="8">
    <source>
        <dbReference type="ARBA" id="ARBA00054958"/>
    </source>
</evidence>
<name>A0A9D3PGZ5_MEGAT</name>
<comment type="function">
    <text evidence="8">Structural component of specialized membrane microdomains known as tetraspanin-enriched microdomains (TERMs), which act as platforms for receptor clustering and signaling. Participates thereby in diverse biological functions such as cell signal transduction, adhesion, migration and protein trafficking. Regulates neuronal differentiation in response to NGF by facilitating NGF-mediated activation of NTRK1/TRKA receptor tyrosine kinase and subsequent downstream signaling pathways. Plays a role in the inhibition of TNFalpha-induced apoptosis. Mechanistically, inhibits the NF-kappa-B signaling pathway by blocking phosphorylation of CHUK. Also promotes the stability of the thiamine transporter 1/SLC19A2 in intestinal epithelial cells leading to an increase of thiamine uptake process.</text>
</comment>
<feature type="transmembrane region" description="Helical" evidence="9">
    <location>
        <begin position="86"/>
        <end position="109"/>
    </location>
</feature>
<evidence type="ECO:0000256" key="9">
    <source>
        <dbReference type="RuleBase" id="RU361218"/>
    </source>
</evidence>
<sequence length="268" mass="27945">MALDGCGQMCKCILILFNIAFGLLGSALLALGLFLRFSSQTRGLFDINLNTQAFVIGVIVLILVGAFLLLIAIFGDYGACSENRSALAVFGGLLGFLGGIVICAGVLAFTNSDEVAESLSDFYGSVYLQYVNKGGDPTMEVTLKIFHNCFQCCGVGGVIEPFVRSTCTESGIIDFLKSQPCPTAIASTFQSKAPLVLGIFLGTAALMLLAIVCSVVLRSAIGRSLSGPPYLLMSSASVLSPAVPLSGHVQGYAPYPAYPAAEALADDP</sequence>
<keyword evidence="4 9" id="KW-1133">Transmembrane helix</keyword>
<reference evidence="10" key="1">
    <citation type="submission" date="2021-01" db="EMBL/GenBank/DDBJ databases">
        <authorList>
            <person name="Zahm M."/>
            <person name="Roques C."/>
            <person name="Cabau C."/>
            <person name="Klopp C."/>
            <person name="Donnadieu C."/>
            <person name="Jouanno E."/>
            <person name="Lampietro C."/>
            <person name="Louis A."/>
            <person name="Herpin A."/>
            <person name="Echchiki A."/>
            <person name="Berthelot C."/>
            <person name="Parey E."/>
            <person name="Roest-Crollius H."/>
            <person name="Braasch I."/>
            <person name="Postlethwait J."/>
            <person name="Bobe J."/>
            <person name="Montfort J."/>
            <person name="Bouchez O."/>
            <person name="Begum T."/>
            <person name="Mejri S."/>
            <person name="Adams A."/>
            <person name="Chen W.-J."/>
            <person name="Guiguen Y."/>
        </authorList>
    </citation>
    <scope>NUCLEOTIDE SEQUENCE</scope>
    <source>
        <strain evidence="10">YG-15Mar2019-1</strain>
        <tissue evidence="10">Brain</tissue>
    </source>
</reference>
<gene>
    <name evidence="10" type="ORF">MATL_G00216730</name>
</gene>
<comment type="subunit">
    <text evidence="7">Interacts with SLC19A2. Interacts with NTRK1/TRKA.</text>
</comment>
<dbReference type="PRINTS" id="PR00259">
    <property type="entry name" value="TMFOUR"/>
</dbReference>
<dbReference type="GO" id="GO:0012505">
    <property type="term" value="C:endomembrane system"/>
    <property type="evidence" value="ECO:0007669"/>
    <property type="project" value="UniProtKB-SubCell"/>
</dbReference>
<feature type="transmembrane region" description="Helical" evidence="9">
    <location>
        <begin position="54"/>
        <end position="74"/>
    </location>
</feature>
<dbReference type="Proteomes" id="UP001046870">
    <property type="component" value="Chromosome 19"/>
</dbReference>
<protein>
    <recommendedName>
        <fullName evidence="9">Tetraspanin</fullName>
    </recommendedName>
</protein>
<evidence type="ECO:0000256" key="4">
    <source>
        <dbReference type="ARBA" id="ARBA00022989"/>
    </source>
</evidence>
<dbReference type="PANTHER" id="PTHR19282:SF216">
    <property type="entry name" value="TETRASPANIN-1"/>
    <property type="match status" value="1"/>
</dbReference>
<proteinExistence type="inferred from homology"/>
<dbReference type="AlphaFoldDB" id="A0A9D3PGZ5"/>
<dbReference type="PIRSF" id="PIRSF002419">
    <property type="entry name" value="Tetraspanin"/>
    <property type="match status" value="1"/>
</dbReference>
<dbReference type="PANTHER" id="PTHR19282">
    <property type="entry name" value="TETRASPANIN"/>
    <property type="match status" value="1"/>
</dbReference>
<evidence type="ECO:0000256" key="1">
    <source>
        <dbReference type="ARBA" id="ARBA00004127"/>
    </source>
</evidence>
<evidence type="ECO:0000256" key="7">
    <source>
        <dbReference type="ARBA" id="ARBA00046464"/>
    </source>
</evidence>
<feature type="transmembrane region" description="Helical" evidence="9">
    <location>
        <begin position="12"/>
        <end position="34"/>
    </location>
</feature>
<dbReference type="InterPro" id="IPR008952">
    <property type="entry name" value="Tetraspanin_EC2_sf"/>
</dbReference>
<evidence type="ECO:0000256" key="6">
    <source>
        <dbReference type="ARBA" id="ARBA00023180"/>
    </source>
</evidence>
<dbReference type="InterPro" id="IPR000301">
    <property type="entry name" value="Tetraspanin_animals"/>
</dbReference>
<keyword evidence="5 9" id="KW-0472">Membrane</keyword>
<evidence type="ECO:0000256" key="5">
    <source>
        <dbReference type="ARBA" id="ARBA00023136"/>
    </source>
</evidence>
<comment type="subcellular location">
    <subcellularLocation>
        <location evidence="1">Endomembrane system</location>
        <topology evidence="1">Multi-pass membrane protein</topology>
    </subcellularLocation>
    <subcellularLocation>
        <location evidence="9">Membrane</location>
        <topology evidence="9">Multi-pass membrane protein</topology>
    </subcellularLocation>
</comment>
<evidence type="ECO:0000313" key="11">
    <source>
        <dbReference type="Proteomes" id="UP001046870"/>
    </source>
</evidence>
<keyword evidence="3 9" id="KW-0812">Transmembrane</keyword>
<dbReference type="InterPro" id="IPR018499">
    <property type="entry name" value="Tetraspanin/Peripherin"/>
</dbReference>
<dbReference type="OrthoDB" id="438211at2759"/>
<evidence type="ECO:0000256" key="3">
    <source>
        <dbReference type="ARBA" id="ARBA00022692"/>
    </source>
</evidence>
<evidence type="ECO:0000313" key="10">
    <source>
        <dbReference type="EMBL" id="KAG7460015.1"/>
    </source>
</evidence>
<evidence type="ECO:0000256" key="2">
    <source>
        <dbReference type="ARBA" id="ARBA00006840"/>
    </source>
</evidence>
<comment type="caution">
    <text evidence="10">The sequence shown here is derived from an EMBL/GenBank/DDBJ whole genome shotgun (WGS) entry which is preliminary data.</text>
</comment>
<dbReference type="EMBL" id="JAFDVH010000019">
    <property type="protein sequence ID" value="KAG7460015.1"/>
    <property type="molecule type" value="Genomic_DNA"/>
</dbReference>